<accession>A0A2P8CT47</accession>
<reference evidence="2 3" key="1">
    <citation type="submission" date="2018-03" db="EMBL/GenBank/DDBJ databases">
        <title>Genomic Encyclopedia of Type Strains, Phase III (KMG-III): the genomes of soil and plant-associated and newly described type strains.</title>
        <authorList>
            <person name="Whitman W."/>
        </authorList>
    </citation>
    <scope>NUCLEOTIDE SEQUENCE [LARGE SCALE GENOMIC DNA]</scope>
    <source>
        <strain evidence="2 3">CGMCC 1.12700</strain>
    </source>
</reference>
<keyword evidence="3" id="KW-1185">Reference proteome</keyword>
<protein>
    <recommendedName>
        <fullName evidence="1">DUF6603 domain-containing protein</fullName>
    </recommendedName>
</protein>
<name>A0A2P8CT47_9BACT</name>
<evidence type="ECO:0000259" key="1">
    <source>
        <dbReference type="Pfam" id="PF20248"/>
    </source>
</evidence>
<dbReference type="AlphaFoldDB" id="A0A2P8CT47"/>
<evidence type="ECO:0000313" key="2">
    <source>
        <dbReference type="EMBL" id="PSK88146.1"/>
    </source>
</evidence>
<dbReference type="Pfam" id="PF20248">
    <property type="entry name" value="DUF6603"/>
    <property type="match status" value="1"/>
</dbReference>
<dbReference type="EMBL" id="PYGD01000015">
    <property type="protein sequence ID" value="PSK88146.1"/>
    <property type="molecule type" value="Genomic_DNA"/>
</dbReference>
<gene>
    <name evidence="2" type="ORF">B0I18_11540</name>
</gene>
<comment type="caution">
    <text evidence="2">The sequence shown here is derived from an EMBL/GenBank/DDBJ whole genome shotgun (WGS) entry which is preliminary data.</text>
</comment>
<feature type="domain" description="DUF6603" evidence="1">
    <location>
        <begin position="453"/>
        <end position="1014"/>
    </location>
</feature>
<proteinExistence type="predicted"/>
<sequence length="1155" mass="126000">MSLSISSILASISRAVQPLEQAISSQNEFKKFMLGLGWKFPSIPQPFTAYSTVLANIKVLYNALKDGKISSDELVQMASAVKQIIQSINGLQGQSSYFSSNYAAQQAEGFSGTIFKELPDYLICTWMEKELPVLYNLLVSMSLIKVTMVDINTPVRVPYFKYEIVYGDLMRIFTEPGQLFADTYQWGTNDFNHKLLLSNIYYLVSSFGVRNIYLQRYSNYKGVINSQALPGSPILNTLQFILWRYFNDPVAATFALELGPLPAGSPGQFPGLFLTPVLDGAFNVNASLGDSDWEVTASGSVHYQDGLMVLVRPGSGIEIKNNLNNIAATTTGNFYVGLIKKADSPDTPITLLGNPGGTALQCNSISLEAGFDKEASQAGDVYAELAITGGVLKIAASKDGFLSKILPKDGLEVDFDFSIGYSLKKGLYFGKNSIGFVLDVPSLSIGIDTAAFSIKLHDLHLAMKINGQEFTITGAVGISLNIAGVLAVEVQEIGVKSVVEFKRNDGSLGLANAKIAFKFPSGVAIAINASSVTGGGFLNYNEDTYTYTGGLELKFSKISLAAIGILTTKMPDGSDGFSLLIIITAEFTPIQLGMGFTLNGVGGLLGLNRTINTDRLRSGVKDSTLDSILFPTDIVKNANAIISNLGQVFPVKKDRFLIGPMAKLGWGTPTLITIELGIIIELPSPVLLAIVGVIKAILPTKESKILAIQVNFVGIIDFDKKQLSFDASLYDSSILTFALLGDMALRLYWGDKPNFLLSVGGFHPKFTPPPMNLPQMQRLSIILASSSNLNIKVETYFAITSNSVQFGARVDARAKAWKIEAVGALWFDILIQFSPFHFIANMGVMFEIRKGSSCILSIYIDLTVEGPHPWRVQGKGSFKILFVRVNVSFDKTFGQGKQETIAPAAIAQQVHNALLNKDNWQVIGPDKSHQVVAFRDITNSTGTNLVIDPFGSLQLSQKVAPMGIKLARFGTSAISDFNQFRISGVTVGSPAVALTNQPVQDYFAPNSFFYLTDDQKLSRDSYEKYTSGFALGNPDRISSDYFVHRSIEYDEIIIDQRQRKKLTLPYQLSLAEFQLHVMDSYITRSPLAASTSRTPLGGPKKLNVQEGAFQLADKNTLNAIGSLTFNSYTEAAVYMDTLRLDPNYANFMVVNSFEL</sequence>
<evidence type="ECO:0000313" key="3">
    <source>
        <dbReference type="Proteomes" id="UP000240572"/>
    </source>
</evidence>
<dbReference type="OrthoDB" id="535891at2"/>
<dbReference type="Proteomes" id="UP000240572">
    <property type="component" value="Unassembled WGS sequence"/>
</dbReference>
<dbReference type="InterPro" id="IPR046538">
    <property type="entry name" value="DUF6603"/>
</dbReference>
<organism evidence="2 3">
    <name type="scientific">Taibaiella chishuiensis</name>
    <dbReference type="NCBI Taxonomy" id="1434707"/>
    <lineage>
        <taxon>Bacteria</taxon>
        <taxon>Pseudomonadati</taxon>
        <taxon>Bacteroidota</taxon>
        <taxon>Chitinophagia</taxon>
        <taxon>Chitinophagales</taxon>
        <taxon>Chitinophagaceae</taxon>
        <taxon>Taibaiella</taxon>
    </lineage>
</organism>
<dbReference type="RefSeq" id="WP_106525315.1">
    <property type="nucleotide sequence ID" value="NZ_PYGD01000015.1"/>
</dbReference>